<protein>
    <submittedName>
        <fullName evidence="2">Putative membrane protein</fullName>
    </submittedName>
</protein>
<feature type="transmembrane region" description="Helical" evidence="1">
    <location>
        <begin position="57"/>
        <end position="77"/>
    </location>
</feature>
<feature type="transmembrane region" description="Helical" evidence="1">
    <location>
        <begin position="7"/>
        <end position="27"/>
    </location>
</feature>
<evidence type="ECO:0000313" key="2">
    <source>
        <dbReference type="EMBL" id="AHL22034.1"/>
    </source>
</evidence>
<dbReference type="Pfam" id="PF01944">
    <property type="entry name" value="SpoIIM"/>
    <property type="match status" value="1"/>
</dbReference>
<keyword evidence="3" id="KW-1185">Reference proteome</keyword>
<dbReference type="InterPro" id="IPR002798">
    <property type="entry name" value="SpoIIM-like"/>
</dbReference>
<reference evidence="2 3" key="1">
    <citation type="submission" date="2014-02" db="EMBL/GenBank/DDBJ databases">
        <title>Genome Sequence of an Hyperthermophilic Archaeon, Thermococcus nautili 30-1, producing viral vesicles.</title>
        <authorList>
            <person name="Oberto J."/>
            <person name="Gaudin M."/>
            <person name="Cossu M."/>
            <person name="Gorlas A."/>
            <person name="Slesarev A."/>
            <person name="Marguet E."/>
            <person name="Forterre P."/>
        </authorList>
    </citation>
    <scope>NUCLEOTIDE SEQUENCE [LARGE SCALE GENOMIC DNA]</scope>
    <source>
        <strain evidence="2 3">30-1</strain>
    </source>
</reference>
<dbReference type="OrthoDB" id="86288at2157"/>
<feature type="transmembrane region" description="Helical" evidence="1">
    <location>
        <begin position="154"/>
        <end position="174"/>
    </location>
</feature>
<name>W8PIU1_9EURY</name>
<keyword evidence="1" id="KW-1133">Transmembrane helix</keyword>
<keyword evidence="1" id="KW-0472">Membrane</keyword>
<dbReference type="KEGG" id="tnu:BD01_0408"/>
<keyword evidence="1" id="KW-0812">Transmembrane</keyword>
<evidence type="ECO:0000256" key="1">
    <source>
        <dbReference type="SAM" id="Phobius"/>
    </source>
</evidence>
<accession>W8PIU1</accession>
<dbReference type="STRING" id="195522.BD01_0408"/>
<feature type="transmembrane region" description="Helical" evidence="1">
    <location>
        <begin position="114"/>
        <end position="133"/>
    </location>
</feature>
<dbReference type="GeneID" id="24959407"/>
<evidence type="ECO:0000313" key="3">
    <source>
        <dbReference type="Proteomes" id="UP000019434"/>
    </source>
</evidence>
<dbReference type="AlphaFoldDB" id="W8PIU1"/>
<dbReference type="HOGENOM" id="CLU_099320_0_1_2"/>
<feature type="transmembrane region" description="Helical" evidence="1">
    <location>
        <begin position="84"/>
        <end position="102"/>
    </location>
</feature>
<dbReference type="PANTHER" id="PTHR35337">
    <property type="entry name" value="SLR1478 PROTEIN"/>
    <property type="match status" value="1"/>
</dbReference>
<proteinExistence type="predicted"/>
<dbReference type="Proteomes" id="UP000019434">
    <property type="component" value="Chromosome"/>
</dbReference>
<gene>
    <name evidence="2" type="ORF">BD01_0408</name>
</gene>
<dbReference type="RefSeq" id="WP_042689394.1">
    <property type="nucleotide sequence ID" value="NZ_CP007264.1"/>
</dbReference>
<organism evidence="2 3">
    <name type="scientific">Thermococcus nautili</name>
    <dbReference type="NCBI Taxonomy" id="195522"/>
    <lineage>
        <taxon>Archaea</taxon>
        <taxon>Methanobacteriati</taxon>
        <taxon>Methanobacteriota</taxon>
        <taxon>Thermococci</taxon>
        <taxon>Thermococcales</taxon>
        <taxon>Thermococcaceae</taxon>
        <taxon>Thermococcus</taxon>
    </lineage>
</organism>
<dbReference type="EMBL" id="CP007264">
    <property type="protein sequence ID" value="AHL22034.1"/>
    <property type="molecule type" value="Genomic_DNA"/>
</dbReference>
<dbReference type="eggNOG" id="arCOG01994">
    <property type="taxonomic scope" value="Archaea"/>
</dbReference>
<dbReference type="PANTHER" id="PTHR35337:SF1">
    <property type="entry name" value="SLR1478 PROTEIN"/>
    <property type="match status" value="1"/>
</dbReference>
<sequence length="181" mass="19169">MNVKRTFSLLLGTFGIGIVLGVAYAYLQTEKAGEYVLKLANELGGLSPNPFDNFVRIFTHNAGVALLVLVSGLFFGLGPWVMMLFNGLVVGIVAGFFVKIGVPASKIVLGLVPHGLVEIPAFVLAGTAGILWYRSIREAEEPAGGFKEGMKKALKLYAVTVGMLLVAALIEAYVTPKVAGL</sequence>